<sequence>IIHADVPIVSDAKTALSNIVKSIEDKKHVEWIKQIDRIKFNHPSLALRDTEKLLPQFIMKELHELTNGDSIIVTGVGQHQMWAAQHYPFNDKNKIITSGGAGAMGYEVPAALGAQVGRPNEMVWSIAGDGGFQMTMSELATISENRLPIKFAIINNGFLGMVRQWQELFYEKSYVSTSYQGIPDFVKLAEAFNIYALKVTDKTQVKPAILDAIKHDGPVLIDFIVESEENVYPMIPSGATVQDMMEEPSSQEVK</sequence>
<dbReference type="InterPro" id="IPR000399">
    <property type="entry name" value="TPP-bd_CS"/>
</dbReference>
<dbReference type="AlphaFoldDB" id="A0A381ZC65"/>
<dbReference type="GO" id="GO:0005948">
    <property type="term" value="C:acetolactate synthase complex"/>
    <property type="evidence" value="ECO:0007669"/>
    <property type="project" value="TreeGrafter"/>
</dbReference>
<comment type="cofactor">
    <cofactor evidence="1">
        <name>thiamine diphosphate</name>
        <dbReference type="ChEBI" id="CHEBI:58937"/>
    </cofactor>
</comment>
<comment type="similarity">
    <text evidence="2">Belongs to the TPP enzyme family.</text>
</comment>
<evidence type="ECO:0000256" key="3">
    <source>
        <dbReference type="ARBA" id="ARBA00023052"/>
    </source>
</evidence>
<dbReference type="Gene3D" id="3.40.50.970">
    <property type="match status" value="1"/>
</dbReference>
<dbReference type="CDD" id="cd02015">
    <property type="entry name" value="TPP_AHAS"/>
    <property type="match status" value="1"/>
</dbReference>
<dbReference type="GO" id="GO:0009099">
    <property type="term" value="P:L-valine biosynthetic process"/>
    <property type="evidence" value="ECO:0007669"/>
    <property type="project" value="TreeGrafter"/>
</dbReference>
<dbReference type="Pfam" id="PF02775">
    <property type="entry name" value="TPP_enzyme_C"/>
    <property type="match status" value="1"/>
</dbReference>
<evidence type="ECO:0000256" key="1">
    <source>
        <dbReference type="ARBA" id="ARBA00001964"/>
    </source>
</evidence>
<keyword evidence="3" id="KW-0786">Thiamine pyrophosphate</keyword>
<dbReference type="InterPro" id="IPR039368">
    <property type="entry name" value="AHAS_TPP"/>
</dbReference>
<dbReference type="GO" id="GO:0030976">
    <property type="term" value="F:thiamine pyrophosphate binding"/>
    <property type="evidence" value="ECO:0007669"/>
    <property type="project" value="InterPro"/>
</dbReference>
<dbReference type="GO" id="GO:0009097">
    <property type="term" value="P:isoleucine biosynthetic process"/>
    <property type="evidence" value="ECO:0007669"/>
    <property type="project" value="TreeGrafter"/>
</dbReference>
<proteinExistence type="inferred from homology"/>
<feature type="domain" description="Thiamine pyrophosphate enzyme TPP-binding" evidence="4">
    <location>
        <begin position="75"/>
        <end position="223"/>
    </location>
</feature>
<dbReference type="GO" id="GO:0050660">
    <property type="term" value="F:flavin adenine dinucleotide binding"/>
    <property type="evidence" value="ECO:0007669"/>
    <property type="project" value="TreeGrafter"/>
</dbReference>
<dbReference type="GO" id="GO:0000287">
    <property type="term" value="F:magnesium ion binding"/>
    <property type="evidence" value="ECO:0007669"/>
    <property type="project" value="InterPro"/>
</dbReference>
<dbReference type="EMBL" id="UINC01020708">
    <property type="protein sequence ID" value="SVA86714.1"/>
    <property type="molecule type" value="Genomic_DNA"/>
</dbReference>
<organism evidence="5">
    <name type="scientific">marine metagenome</name>
    <dbReference type="NCBI Taxonomy" id="408172"/>
    <lineage>
        <taxon>unclassified sequences</taxon>
        <taxon>metagenomes</taxon>
        <taxon>ecological metagenomes</taxon>
    </lineage>
</organism>
<feature type="non-terminal residue" evidence="5">
    <location>
        <position position="1"/>
    </location>
</feature>
<evidence type="ECO:0000256" key="2">
    <source>
        <dbReference type="ARBA" id="ARBA00007812"/>
    </source>
</evidence>
<name>A0A381ZC65_9ZZZZ</name>
<accession>A0A381ZC65</accession>
<dbReference type="FunFam" id="3.40.50.970:FF:000016">
    <property type="entry name" value="Acetolactate synthase"/>
    <property type="match status" value="1"/>
</dbReference>
<reference evidence="5" key="1">
    <citation type="submission" date="2018-05" db="EMBL/GenBank/DDBJ databases">
        <authorList>
            <person name="Lanie J.A."/>
            <person name="Ng W.-L."/>
            <person name="Kazmierczak K.M."/>
            <person name="Andrzejewski T.M."/>
            <person name="Davidsen T.M."/>
            <person name="Wayne K.J."/>
            <person name="Tettelin H."/>
            <person name="Glass J.I."/>
            <person name="Rusch D."/>
            <person name="Podicherti R."/>
            <person name="Tsui H.-C.T."/>
            <person name="Winkler M.E."/>
        </authorList>
    </citation>
    <scope>NUCLEOTIDE SEQUENCE</scope>
</reference>
<gene>
    <name evidence="5" type="ORF">METZ01_LOCUS139568</name>
</gene>
<dbReference type="InterPro" id="IPR029061">
    <property type="entry name" value="THDP-binding"/>
</dbReference>
<dbReference type="InterPro" id="IPR011766">
    <property type="entry name" value="TPP_enzyme_TPP-bd"/>
</dbReference>
<dbReference type="Gene3D" id="3.40.50.1220">
    <property type="entry name" value="TPP-binding domain"/>
    <property type="match status" value="1"/>
</dbReference>
<dbReference type="InterPro" id="IPR045229">
    <property type="entry name" value="TPP_enz"/>
</dbReference>
<evidence type="ECO:0000313" key="5">
    <source>
        <dbReference type="EMBL" id="SVA86714.1"/>
    </source>
</evidence>
<dbReference type="SUPFAM" id="SSF52518">
    <property type="entry name" value="Thiamin diphosphate-binding fold (THDP-binding)"/>
    <property type="match status" value="1"/>
</dbReference>
<evidence type="ECO:0000259" key="4">
    <source>
        <dbReference type="Pfam" id="PF02775"/>
    </source>
</evidence>
<dbReference type="PROSITE" id="PS00187">
    <property type="entry name" value="TPP_ENZYMES"/>
    <property type="match status" value="1"/>
</dbReference>
<dbReference type="PANTHER" id="PTHR18968">
    <property type="entry name" value="THIAMINE PYROPHOSPHATE ENZYMES"/>
    <property type="match status" value="1"/>
</dbReference>
<dbReference type="GO" id="GO:0003984">
    <property type="term" value="F:acetolactate synthase activity"/>
    <property type="evidence" value="ECO:0007669"/>
    <property type="project" value="TreeGrafter"/>
</dbReference>
<protein>
    <recommendedName>
        <fullName evidence="4">Thiamine pyrophosphate enzyme TPP-binding domain-containing protein</fullName>
    </recommendedName>
</protein>
<dbReference type="PANTHER" id="PTHR18968:SF13">
    <property type="entry name" value="ACETOLACTATE SYNTHASE CATALYTIC SUBUNIT, MITOCHONDRIAL"/>
    <property type="match status" value="1"/>
</dbReference>